<dbReference type="InterPro" id="IPR050234">
    <property type="entry name" value="Nuclear_hormone_rcpt_NR1"/>
</dbReference>
<protein>
    <submittedName>
        <fullName evidence="13">Uncharacterized protein</fullName>
    </submittedName>
</protein>
<proteinExistence type="inferred from homology"/>
<dbReference type="InterPro" id="IPR001723">
    <property type="entry name" value="Nuclear_hrmn_rcpt"/>
</dbReference>
<evidence type="ECO:0000313" key="13">
    <source>
        <dbReference type="EMBL" id="VDI27982.1"/>
    </source>
</evidence>
<sequence length="517" mass="59432">MDFLKFCDFAVSGENVAHSVICEEVDVNEFADLTDLDSYSTSSYTSSGNTSPVEYMQVYDNQSSGSSPEYCPQSGTMDQTLSLYHDQNGYHEQIIKNEMELDECSMQTFSSSETQRGETDDSKKSPKSANQSDPFLPPCRVCGQKASGFHYGANTCEACKGFFRRSIVKIIKKKETYKCSKDKNCPIGPGRRAMCAFCRYKKCLDIGMSQEAIKTGRYTYEKKFRDTKEVIQLRNKDLPNNNDSDLCGNETELLEFIESLIKIQEKLVPDFRKSFEPNTLLEQQKEIFTKYKEKQEMFGQMKSLPYDVYEEVYNETGLDLGNRFEKMGKIATSMEKNIRNIVEFVRLIPGYSQLSTKDQLQLIKSCFSDYWFLAAHKRINLELQVVCGSVNAHFDELLGLMHKDYLDEICQVTTKLQKCNMTIEEVTLLRAITLTAGDRCDLENPAKVEEIQWKLIGFLRSLLKKSYDNPEQRLWQLFDIMTSLRNLESVAKNIHALRSKWAVMQDHPLVLDVIKCH</sequence>
<evidence type="ECO:0000256" key="2">
    <source>
        <dbReference type="ARBA" id="ARBA00022771"/>
    </source>
</evidence>
<evidence type="ECO:0000256" key="9">
    <source>
        <dbReference type="RuleBase" id="RU004334"/>
    </source>
</evidence>
<dbReference type="Pfam" id="PF00104">
    <property type="entry name" value="Hormone_recep"/>
    <property type="match status" value="1"/>
</dbReference>
<evidence type="ECO:0000256" key="4">
    <source>
        <dbReference type="ARBA" id="ARBA00023015"/>
    </source>
</evidence>
<evidence type="ECO:0000256" key="8">
    <source>
        <dbReference type="ARBA" id="ARBA00023242"/>
    </source>
</evidence>
<feature type="region of interest" description="Disordered" evidence="10">
    <location>
        <begin position="107"/>
        <end position="132"/>
    </location>
</feature>
<dbReference type="EMBL" id="UYJE01004432">
    <property type="protein sequence ID" value="VDI27982.1"/>
    <property type="molecule type" value="Genomic_DNA"/>
</dbReference>
<evidence type="ECO:0000256" key="5">
    <source>
        <dbReference type="ARBA" id="ARBA00023125"/>
    </source>
</evidence>
<evidence type="ECO:0000259" key="12">
    <source>
        <dbReference type="PROSITE" id="PS51843"/>
    </source>
</evidence>
<evidence type="ECO:0000256" key="3">
    <source>
        <dbReference type="ARBA" id="ARBA00022833"/>
    </source>
</evidence>
<dbReference type="Proteomes" id="UP000596742">
    <property type="component" value="Unassembled WGS sequence"/>
</dbReference>
<dbReference type="InterPro" id="IPR000536">
    <property type="entry name" value="Nucl_hrmn_rcpt_lig-bd"/>
</dbReference>
<dbReference type="GO" id="GO:0000978">
    <property type="term" value="F:RNA polymerase II cis-regulatory region sequence-specific DNA binding"/>
    <property type="evidence" value="ECO:0007669"/>
    <property type="project" value="TreeGrafter"/>
</dbReference>
<dbReference type="InterPro" id="IPR001628">
    <property type="entry name" value="Znf_hrmn_rcpt"/>
</dbReference>
<name>A0A8B6E292_MYTGA</name>
<accession>A0A8B6E292</accession>
<keyword evidence="14" id="KW-1185">Reference proteome</keyword>
<reference evidence="13" key="1">
    <citation type="submission" date="2018-11" db="EMBL/GenBank/DDBJ databases">
        <authorList>
            <person name="Alioto T."/>
            <person name="Alioto T."/>
        </authorList>
    </citation>
    <scope>NUCLEOTIDE SEQUENCE</scope>
</reference>
<dbReference type="SUPFAM" id="SSF48508">
    <property type="entry name" value="Nuclear receptor ligand-binding domain"/>
    <property type="match status" value="1"/>
</dbReference>
<dbReference type="OrthoDB" id="6081310at2759"/>
<dbReference type="PROSITE" id="PS51843">
    <property type="entry name" value="NR_LBD"/>
    <property type="match status" value="1"/>
</dbReference>
<evidence type="ECO:0000256" key="1">
    <source>
        <dbReference type="ARBA" id="ARBA00022723"/>
    </source>
</evidence>
<keyword evidence="4 9" id="KW-0805">Transcription regulation</keyword>
<dbReference type="PRINTS" id="PR00398">
    <property type="entry name" value="STRDHORMONER"/>
</dbReference>
<dbReference type="SMART" id="SM00430">
    <property type="entry name" value="HOLI"/>
    <property type="match status" value="1"/>
</dbReference>
<evidence type="ECO:0000256" key="6">
    <source>
        <dbReference type="ARBA" id="ARBA00023163"/>
    </source>
</evidence>
<dbReference type="CDD" id="cd06942">
    <property type="entry name" value="NR_LBD_Sex_1_like"/>
    <property type="match status" value="1"/>
</dbReference>
<dbReference type="GO" id="GO:0030154">
    <property type="term" value="P:cell differentiation"/>
    <property type="evidence" value="ECO:0007669"/>
    <property type="project" value="TreeGrafter"/>
</dbReference>
<dbReference type="PROSITE" id="PS51030">
    <property type="entry name" value="NUCLEAR_REC_DBD_2"/>
    <property type="match status" value="1"/>
</dbReference>
<evidence type="ECO:0000313" key="14">
    <source>
        <dbReference type="Proteomes" id="UP000596742"/>
    </source>
</evidence>
<dbReference type="AlphaFoldDB" id="A0A8B6E292"/>
<keyword evidence="7 9" id="KW-0675">Receptor</keyword>
<dbReference type="InterPro" id="IPR013088">
    <property type="entry name" value="Znf_NHR/GATA"/>
</dbReference>
<dbReference type="GO" id="GO:0005634">
    <property type="term" value="C:nucleus"/>
    <property type="evidence" value="ECO:0007669"/>
    <property type="project" value="UniProtKB-SubCell"/>
</dbReference>
<feature type="compositionally biased region" description="Basic and acidic residues" evidence="10">
    <location>
        <begin position="115"/>
        <end position="124"/>
    </location>
</feature>
<dbReference type="Pfam" id="PF00105">
    <property type="entry name" value="zf-C4"/>
    <property type="match status" value="1"/>
</dbReference>
<dbReference type="SUPFAM" id="SSF57716">
    <property type="entry name" value="Glucocorticoid receptor-like (DNA-binding domain)"/>
    <property type="match status" value="1"/>
</dbReference>
<dbReference type="Gene3D" id="3.30.50.10">
    <property type="entry name" value="Erythroid Transcription Factor GATA-1, subunit A"/>
    <property type="match status" value="1"/>
</dbReference>
<dbReference type="PROSITE" id="PS00031">
    <property type="entry name" value="NUCLEAR_REC_DBD_1"/>
    <property type="match status" value="1"/>
</dbReference>
<dbReference type="Gene3D" id="1.10.565.10">
    <property type="entry name" value="Retinoid X Receptor"/>
    <property type="match status" value="1"/>
</dbReference>
<dbReference type="GO" id="GO:0045944">
    <property type="term" value="P:positive regulation of transcription by RNA polymerase II"/>
    <property type="evidence" value="ECO:0007669"/>
    <property type="project" value="TreeGrafter"/>
</dbReference>
<keyword evidence="5 9" id="KW-0238">DNA-binding</keyword>
<keyword evidence="2 9" id="KW-0863">Zinc-finger</keyword>
<organism evidence="13 14">
    <name type="scientific">Mytilus galloprovincialis</name>
    <name type="common">Mediterranean mussel</name>
    <dbReference type="NCBI Taxonomy" id="29158"/>
    <lineage>
        <taxon>Eukaryota</taxon>
        <taxon>Metazoa</taxon>
        <taxon>Spiralia</taxon>
        <taxon>Lophotrochozoa</taxon>
        <taxon>Mollusca</taxon>
        <taxon>Bivalvia</taxon>
        <taxon>Autobranchia</taxon>
        <taxon>Pteriomorphia</taxon>
        <taxon>Mytilida</taxon>
        <taxon>Mytiloidea</taxon>
        <taxon>Mytilidae</taxon>
        <taxon>Mytilinae</taxon>
        <taxon>Mytilus</taxon>
    </lineage>
</organism>
<feature type="domain" description="NR LBD" evidence="12">
    <location>
        <begin position="252"/>
        <end position="517"/>
    </location>
</feature>
<comment type="caution">
    <text evidence="13">The sequence shown here is derived from an EMBL/GenBank/DDBJ whole genome shotgun (WGS) entry which is preliminary data.</text>
</comment>
<dbReference type="InterPro" id="IPR035500">
    <property type="entry name" value="NHR-like_dom_sf"/>
</dbReference>
<evidence type="ECO:0000256" key="7">
    <source>
        <dbReference type="ARBA" id="ARBA00023170"/>
    </source>
</evidence>
<dbReference type="CDD" id="cd06916">
    <property type="entry name" value="NR_DBD_like"/>
    <property type="match status" value="1"/>
</dbReference>
<dbReference type="GO" id="GO:0009755">
    <property type="term" value="P:hormone-mediated signaling pathway"/>
    <property type="evidence" value="ECO:0007669"/>
    <property type="project" value="TreeGrafter"/>
</dbReference>
<keyword evidence="8 9" id="KW-0539">Nucleus</keyword>
<dbReference type="PRINTS" id="PR00047">
    <property type="entry name" value="STROIDFINGER"/>
</dbReference>
<dbReference type="GO" id="GO:0000122">
    <property type="term" value="P:negative regulation of transcription by RNA polymerase II"/>
    <property type="evidence" value="ECO:0007669"/>
    <property type="project" value="TreeGrafter"/>
</dbReference>
<gene>
    <name evidence="13" type="ORF">MGAL_10B092970</name>
</gene>
<evidence type="ECO:0000256" key="10">
    <source>
        <dbReference type="SAM" id="MobiDB-lite"/>
    </source>
</evidence>
<dbReference type="SMART" id="SM00399">
    <property type="entry name" value="ZnF_C4"/>
    <property type="match status" value="1"/>
</dbReference>
<keyword evidence="6 9" id="KW-0804">Transcription</keyword>
<dbReference type="GO" id="GO:0004879">
    <property type="term" value="F:nuclear receptor activity"/>
    <property type="evidence" value="ECO:0007669"/>
    <property type="project" value="TreeGrafter"/>
</dbReference>
<evidence type="ECO:0000259" key="11">
    <source>
        <dbReference type="PROSITE" id="PS51030"/>
    </source>
</evidence>
<keyword evidence="1 9" id="KW-0479">Metal-binding</keyword>
<comment type="subcellular location">
    <subcellularLocation>
        <location evidence="9">Nucleus</location>
    </subcellularLocation>
</comment>
<feature type="domain" description="Nuclear receptor" evidence="11">
    <location>
        <begin position="136"/>
        <end position="215"/>
    </location>
</feature>
<comment type="similarity">
    <text evidence="9">Belongs to the nuclear hormone receptor family.</text>
</comment>
<keyword evidence="3 9" id="KW-0862">Zinc</keyword>
<dbReference type="PANTHER" id="PTHR24082">
    <property type="entry name" value="NUCLEAR HORMONE RECEPTOR"/>
    <property type="match status" value="1"/>
</dbReference>
<dbReference type="PANTHER" id="PTHR24082:SF473">
    <property type="entry name" value="ECDYSONE-INDUCED PROTEIN 75B, ISOFORM B"/>
    <property type="match status" value="1"/>
</dbReference>
<dbReference type="GO" id="GO:0008270">
    <property type="term" value="F:zinc ion binding"/>
    <property type="evidence" value="ECO:0007669"/>
    <property type="project" value="UniProtKB-KW"/>
</dbReference>